<evidence type="ECO:0000259" key="3">
    <source>
        <dbReference type="Pfam" id="PF20152"/>
    </source>
</evidence>
<dbReference type="Pfam" id="PF20152">
    <property type="entry name" value="DUF6534"/>
    <property type="match status" value="1"/>
</dbReference>
<feature type="transmembrane region" description="Helical" evidence="2">
    <location>
        <begin position="50"/>
        <end position="74"/>
    </location>
</feature>
<name>A0A0H2RMD1_9AGAM</name>
<reference evidence="4 5" key="1">
    <citation type="submission" date="2015-04" db="EMBL/GenBank/DDBJ databases">
        <title>Complete genome sequence of Schizopora paradoxa KUC8140, a cosmopolitan wood degrader in East Asia.</title>
        <authorList>
            <consortium name="DOE Joint Genome Institute"/>
            <person name="Min B."/>
            <person name="Park H."/>
            <person name="Jang Y."/>
            <person name="Kim J.-J."/>
            <person name="Kim K.H."/>
            <person name="Pangilinan J."/>
            <person name="Lipzen A."/>
            <person name="Riley R."/>
            <person name="Grigoriev I.V."/>
            <person name="Spatafora J.W."/>
            <person name="Choi I.-G."/>
        </authorList>
    </citation>
    <scope>NUCLEOTIDE SEQUENCE [LARGE SCALE GENOMIC DNA]</scope>
    <source>
        <strain evidence="4 5">KUC8140</strain>
    </source>
</reference>
<dbReference type="STRING" id="27342.A0A0H2RMD1"/>
<feature type="region of interest" description="Disordered" evidence="1">
    <location>
        <begin position="299"/>
        <end position="319"/>
    </location>
</feature>
<feature type="transmembrane region" description="Helical" evidence="2">
    <location>
        <begin position="16"/>
        <end position="38"/>
    </location>
</feature>
<dbReference type="Proteomes" id="UP000053477">
    <property type="component" value="Unassembled WGS sequence"/>
</dbReference>
<sequence length="336" mass="37108">MDAAFKSLLADTFGSAYIGAMVALALYGITTLQTYLYFNYYPNDNWGLKSLVAVVWIAETVQIALVNRFMYIYLIDNFGNPLALIQGHWTLYVSIIFNVFIASIVQIYFATRIHTLAKKYWLTALISIFILAHIAFGIETVVRIFQFKFFTDLPKIEFNSALPFAITAVIPDVLISASLCFFLKNGKDNIAGIRSTEVMINLLIKYAVNRALLTSAAAILELILYAVLPNTFAFLAVDFCIGKLFANTLLGTLNARKYVRGVGTDAVISHSGSGGSSNARTFGSNAFRATPVQVQISGTVRSDRDYSERSLPDGYQLDSFDGSGKETKFSGLDRMV</sequence>
<dbReference type="InParanoid" id="A0A0H2RMD1"/>
<feature type="transmembrane region" description="Helical" evidence="2">
    <location>
        <begin position="203"/>
        <end position="226"/>
    </location>
</feature>
<keyword evidence="2" id="KW-0472">Membrane</keyword>
<feature type="transmembrane region" description="Helical" evidence="2">
    <location>
        <begin position="162"/>
        <end position="183"/>
    </location>
</feature>
<organism evidence="4 5">
    <name type="scientific">Schizopora paradoxa</name>
    <dbReference type="NCBI Taxonomy" id="27342"/>
    <lineage>
        <taxon>Eukaryota</taxon>
        <taxon>Fungi</taxon>
        <taxon>Dikarya</taxon>
        <taxon>Basidiomycota</taxon>
        <taxon>Agaricomycotina</taxon>
        <taxon>Agaricomycetes</taxon>
        <taxon>Hymenochaetales</taxon>
        <taxon>Schizoporaceae</taxon>
        <taxon>Schizopora</taxon>
    </lineage>
</organism>
<dbReference type="OrthoDB" id="3012488at2759"/>
<feature type="compositionally biased region" description="Basic and acidic residues" evidence="1">
    <location>
        <begin position="301"/>
        <end position="311"/>
    </location>
</feature>
<gene>
    <name evidence="4" type="ORF">SCHPADRAFT_940682</name>
</gene>
<dbReference type="AlphaFoldDB" id="A0A0H2RMD1"/>
<protein>
    <recommendedName>
        <fullName evidence="3">DUF6534 domain-containing protein</fullName>
    </recommendedName>
</protein>
<keyword evidence="2" id="KW-1133">Transmembrane helix</keyword>
<dbReference type="PANTHER" id="PTHR40465">
    <property type="entry name" value="CHROMOSOME 1, WHOLE GENOME SHOTGUN SEQUENCE"/>
    <property type="match status" value="1"/>
</dbReference>
<feature type="transmembrane region" description="Helical" evidence="2">
    <location>
        <begin position="89"/>
        <end position="109"/>
    </location>
</feature>
<keyword evidence="5" id="KW-1185">Reference proteome</keyword>
<keyword evidence="2" id="KW-0812">Transmembrane</keyword>
<dbReference type="InterPro" id="IPR045339">
    <property type="entry name" value="DUF6534"/>
</dbReference>
<feature type="transmembrane region" description="Helical" evidence="2">
    <location>
        <begin position="232"/>
        <end position="250"/>
    </location>
</feature>
<evidence type="ECO:0000313" key="4">
    <source>
        <dbReference type="EMBL" id="KLO13110.1"/>
    </source>
</evidence>
<dbReference type="EMBL" id="KQ085965">
    <property type="protein sequence ID" value="KLO13110.1"/>
    <property type="molecule type" value="Genomic_DNA"/>
</dbReference>
<feature type="domain" description="DUF6534" evidence="3">
    <location>
        <begin position="169"/>
        <end position="258"/>
    </location>
</feature>
<evidence type="ECO:0000256" key="2">
    <source>
        <dbReference type="SAM" id="Phobius"/>
    </source>
</evidence>
<evidence type="ECO:0000313" key="5">
    <source>
        <dbReference type="Proteomes" id="UP000053477"/>
    </source>
</evidence>
<accession>A0A0H2RMD1</accession>
<feature type="transmembrane region" description="Helical" evidence="2">
    <location>
        <begin position="121"/>
        <end position="142"/>
    </location>
</feature>
<evidence type="ECO:0000256" key="1">
    <source>
        <dbReference type="SAM" id="MobiDB-lite"/>
    </source>
</evidence>
<proteinExistence type="predicted"/>
<dbReference type="PANTHER" id="PTHR40465:SF1">
    <property type="entry name" value="DUF6534 DOMAIN-CONTAINING PROTEIN"/>
    <property type="match status" value="1"/>
</dbReference>